<evidence type="ECO:0000259" key="1">
    <source>
        <dbReference type="SMART" id="SM00670"/>
    </source>
</evidence>
<dbReference type="PANTHER" id="PTHR34610:SF3">
    <property type="entry name" value="SSL7007 PROTEIN"/>
    <property type="match status" value="1"/>
</dbReference>
<dbReference type="Proteomes" id="UP000030428">
    <property type="component" value="Unassembled WGS sequence"/>
</dbReference>
<feature type="domain" description="PIN" evidence="1">
    <location>
        <begin position="7"/>
        <end position="118"/>
    </location>
</feature>
<dbReference type="SUPFAM" id="SSF88723">
    <property type="entry name" value="PIN domain-like"/>
    <property type="match status" value="1"/>
</dbReference>
<accession>A0A0A6P785</accession>
<dbReference type="Gene3D" id="3.40.50.1010">
    <property type="entry name" value="5'-nuclease"/>
    <property type="match status" value="1"/>
</dbReference>
<gene>
    <name evidence="2" type="ORF">PN36_17595</name>
</gene>
<dbReference type="PANTHER" id="PTHR34610">
    <property type="entry name" value="SSL7007 PROTEIN"/>
    <property type="match status" value="1"/>
</dbReference>
<keyword evidence="3" id="KW-1185">Reference proteome</keyword>
<organism evidence="2 3">
    <name type="scientific">Candidatus Thiomargarita nelsonii</name>
    <dbReference type="NCBI Taxonomy" id="1003181"/>
    <lineage>
        <taxon>Bacteria</taxon>
        <taxon>Pseudomonadati</taxon>
        <taxon>Pseudomonadota</taxon>
        <taxon>Gammaproteobacteria</taxon>
        <taxon>Thiotrichales</taxon>
        <taxon>Thiotrichaceae</taxon>
        <taxon>Thiomargarita</taxon>
    </lineage>
</organism>
<proteinExistence type="predicted"/>
<evidence type="ECO:0000313" key="3">
    <source>
        <dbReference type="Proteomes" id="UP000030428"/>
    </source>
</evidence>
<dbReference type="InterPro" id="IPR002850">
    <property type="entry name" value="PIN_toxin-like"/>
</dbReference>
<dbReference type="InterPro" id="IPR029060">
    <property type="entry name" value="PIN-like_dom_sf"/>
</dbReference>
<name>A0A0A6P785_9GAMM</name>
<dbReference type="Pfam" id="PF13470">
    <property type="entry name" value="PIN_3"/>
    <property type="match status" value="1"/>
</dbReference>
<dbReference type="SMART" id="SM00670">
    <property type="entry name" value="PINc"/>
    <property type="match status" value="1"/>
</dbReference>
<protein>
    <submittedName>
        <fullName evidence="2">Nucleotide-binding protein</fullName>
    </submittedName>
</protein>
<dbReference type="AlphaFoldDB" id="A0A0A6P785"/>
<reference evidence="2 3" key="1">
    <citation type="journal article" date="2016" name="Front. Microbiol.">
        <title>Single-Cell (Meta-)Genomics of a Dimorphic Candidatus Thiomargarita nelsonii Reveals Genomic Plasticity.</title>
        <authorList>
            <person name="Flood B.E."/>
            <person name="Fliss P."/>
            <person name="Jones D.S."/>
            <person name="Dick G.J."/>
            <person name="Jain S."/>
            <person name="Kaster A.K."/>
            <person name="Winkel M."/>
            <person name="Mussmann M."/>
            <person name="Bailey J."/>
        </authorList>
    </citation>
    <scope>NUCLEOTIDE SEQUENCE [LARGE SCALE GENOMIC DNA]</scope>
    <source>
        <strain evidence="2">Hydrate Ridge</strain>
    </source>
</reference>
<dbReference type="EMBL" id="JSZA02000067">
    <property type="protein sequence ID" value="KHD06700.1"/>
    <property type="molecule type" value="Genomic_DNA"/>
</dbReference>
<sequence length="141" mass="16360">MNRTDFTKIVLDTNILIAIIGRKSPFRWIFDQIIAGKLVLCVSNEILLEYQEILERKTNPEVANNLINFLTVHPSVIKTDIFYQFRLISQDEDDNKFVDCAIAANAAYLVSNDKHFRVLKDIEFPKVKILTLPEFVQQFRG</sequence>
<dbReference type="InterPro" id="IPR002716">
    <property type="entry name" value="PIN_dom"/>
</dbReference>
<dbReference type="NCBIfam" id="TIGR00305">
    <property type="entry name" value="putative toxin-antitoxin system toxin component, PIN family"/>
    <property type="match status" value="1"/>
</dbReference>
<evidence type="ECO:0000313" key="2">
    <source>
        <dbReference type="EMBL" id="KHD06700.1"/>
    </source>
</evidence>
<comment type="caution">
    <text evidence="2">The sequence shown here is derived from an EMBL/GenBank/DDBJ whole genome shotgun (WGS) entry which is preliminary data.</text>
</comment>